<keyword evidence="3 5" id="KW-1133">Transmembrane helix</keyword>
<sequence length="282" mass="30400">MRWDPNHRSSDLIDRRSEGGAGGGGGLLFTLLMLVVRSRWGWAGVIAVLLGYGALQLFGGVAQQASSVGGSGQAGTDEQAAFVGFVLDDAQDSWARKLPGYRRAELVLFRNSTRTACGFGDAATGPFYCPADQRVYIDLSFYDELERRLGAGGDFAQAYVIAHEIGHHVQNLNGTSERVHRASGSRQRGASGLSVRLELQADCYAGVWAHDAQRKGLLEVGDIDEALTAAAAIGDDRLQRMGRGTVSPETFTHGTSAQRVEWFRRGYERGDPRACDSFSGAL</sequence>
<dbReference type="RefSeq" id="WP_052553291.1">
    <property type="nucleotide sequence ID" value="NZ_JMCC02000069.1"/>
</dbReference>
<evidence type="ECO:0000256" key="5">
    <source>
        <dbReference type="SAM" id="Phobius"/>
    </source>
</evidence>
<dbReference type="EMBL" id="JMCC02000069">
    <property type="protein sequence ID" value="KIG14639.1"/>
    <property type="molecule type" value="Genomic_DNA"/>
</dbReference>
<keyword evidence="2 5" id="KW-0812">Transmembrane</keyword>
<dbReference type="Pfam" id="PF04228">
    <property type="entry name" value="Zn_peptidase"/>
    <property type="match status" value="1"/>
</dbReference>
<evidence type="ECO:0000313" key="7">
    <source>
        <dbReference type="Proteomes" id="UP000031599"/>
    </source>
</evidence>
<accession>A0A0C1ZAI3</accession>
<evidence type="ECO:0000256" key="3">
    <source>
        <dbReference type="ARBA" id="ARBA00022989"/>
    </source>
</evidence>
<reference evidence="6 7" key="1">
    <citation type="submission" date="2014-12" db="EMBL/GenBank/DDBJ databases">
        <title>Genome assembly of Enhygromyxa salina DSM 15201.</title>
        <authorList>
            <person name="Sharma G."/>
            <person name="Subramanian S."/>
        </authorList>
    </citation>
    <scope>NUCLEOTIDE SEQUENCE [LARGE SCALE GENOMIC DNA]</scope>
    <source>
        <strain evidence="6 7">DSM 15201</strain>
    </source>
</reference>
<keyword evidence="6" id="KW-0482">Metalloprotease</keyword>
<feature type="transmembrane region" description="Helical" evidence="5">
    <location>
        <begin position="42"/>
        <end position="62"/>
    </location>
</feature>
<dbReference type="PANTHER" id="PTHR30168">
    <property type="entry name" value="PUTATIVE MEMBRANE PROTEIN YPFJ"/>
    <property type="match status" value="1"/>
</dbReference>
<evidence type="ECO:0000256" key="2">
    <source>
        <dbReference type="ARBA" id="ARBA00022692"/>
    </source>
</evidence>
<keyword evidence="4 5" id="KW-0472">Membrane</keyword>
<evidence type="ECO:0000256" key="4">
    <source>
        <dbReference type="ARBA" id="ARBA00023136"/>
    </source>
</evidence>
<organism evidence="6 7">
    <name type="scientific">Enhygromyxa salina</name>
    <dbReference type="NCBI Taxonomy" id="215803"/>
    <lineage>
        <taxon>Bacteria</taxon>
        <taxon>Pseudomonadati</taxon>
        <taxon>Myxococcota</taxon>
        <taxon>Polyangia</taxon>
        <taxon>Nannocystales</taxon>
        <taxon>Nannocystaceae</taxon>
        <taxon>Enhygromyxa</taxon>
    </lineage>
</organism>
<dbReference type="PANTHER" id="PTHR30168:SF0">
    <property type="entry name" value="INNER MEMBRANE PROTEIN"/>
    <property type="match status" value="1"/>
</dbReference>
<gene>
    <name evidence="6" type="ORF">DB30_06518</name>
</gene>
<evidence type="ECO:0000256" key="1">
    <source>
        <dbReference type="ARBA" id="ARBA00004167"/>
    </source>
</evidence>
<protein>
    <submittedName>
        <fullName evidence="6">YpfJ protein, zinc metalloprotease superfamily protein</fullName>
    </submittedName>
</protein>
<name>A0A0C1ZAI3_9BACT</name>
<dbReference type="GO" id="GO:0006508">
    <property type="term" value="P:proteolysis"/>
    <property type="evidence" value="ECO:0007669"/>
    <property type="project" value="UniProtKB-KW"/>
</dbReference>
<evidence type="ECO:0000313" key="6">
    <source>
        <dbReference type="EMBL" id="KIG14639.1"/>
    </source>
</evidence>
<comment type="caution">
    <text evidence="6">The sequence shown here is derived from an EMBL/GenBank/DDBJ whole genome shotgun (WGS) entry which is preliminary data.</text>
</comment>
<proteinExistence type="predicted"/>
<dbReference type="AlphaFoldDB" id="A0A0C1ZAI3"/>
<dbReference type="GO" id="GO:0008237">
    <property type="term" value="F:metallopeptidase activity"/>
    <property type="evidence" value="ECO:0007669"/>
    <property type="project" value="UniProtKB-KW"/>
</dbReference>
<keyword evidence="6" id="KW-0378">Hydrolase</keyword>
<dbReference type="GO" id="GO:0016020">
    <property type="term" value="C:membrane"/>
    <property type="evidence" value="ECO:0007669"/>
    <property type="project" value="UniProtKB-SubCell"/>
</dbReference>
<dbReference type="InterPro" id="IPR007343">
    <property type="entry name" value="Uncharacterised_pept_Zn_put"/>
</dbReference>
<comment type="subcellular location">
    <subcellularLocation>
        <location evidence="1">Membrane</location>
        <topology evidence="1">Single-pass membrane protein</topology>
    </subcellularLocation>
</comment>
<dbReference type="Proteomes" id="UP000031599">
    <property type="component" value="Unassembled WGS sequence"/>
</dbReference>
<keyword evidence="6" id="KW-0645">Protease</keyword>